<dbReference type="SMART" id="SM01130">
    <property type="entry name" value="DHDPS"/>
    <property type="match status" value="1"/>
</dbReference>
<evidence type="ECO:0000313" key="4">
    <source>
        <dbReference type="EMBL" id="RCL73551.1"/>
    </source>
</evidence>
<name>A0A368DQS8_9PROT</name>
<dbReference type="EMBL" id="QOQD01000006">
    <property type="protein sequence ID" value="RCL73551.1"/>
    <property type="molecule type" value="Genomic_DNA"/>
</dbReference>
<evidence type="ECO:0000256" key="1">
    <source>
        <dbReference type="ARBA" id="ARBA00007592"/>
    </source>
</evidence>
<dbReference type="AlphaFoldDB" id="A0A368DQS8"/>
<reference evidence="4 5" key="1">
    <citation type="journal article" date="2018" name="Microbiome">
        <title>Fine metagenomic profile of the Mediterranean stratified and mixed water columns revealed by assembly and recruitment.</title>
        <authorList>
            <person name="Haro-Moreno J.M."/>
            <person name="Lopez-Perez M."/>
            <person name="De La Torre J.R."/>
            <person name="Picazo A."/>
            <person name="Camacho A."/>
            <person name="Rodriguez-Valera F."/>
        </authorList>
    </citation>
    <scope>NUCLEOTIDE SEQUENCE [LARGE SCALE GENOMIC DNA]</scope>
    <source>
        <strain evidence="4">MED-G57</strain>
    </source>
</reference>
<dbReference type="GO" id="GO:0008840">
    <property type="term" value="F:4-hydroxy-tetrahydrodipicolinate synthase activity"/>
    <property type="evidence" value="ECO:0007669"/>
    <property type="project" value="TreeGrafter"/>
</dbReference>
<dbReference type="InterPro" id="IPR013785">
    <property type="entry name" value="Aldolase_TIM"/>
</dbReference>
<evidence type="ECO:0000313" key="5">
    <source>
        <dbReference type="Proteomes" id="UP000253570"/>
    </source>
</evidence>
<keyword evidence="2 3" id="KW-0456">Lyase</keyword>
<evidence type="ECO:0000256" key="3">
    <source>
        <dbReference type="PIRNR" id="PIRNR001365"/>
    </source>
</evidence>
<dbReference type="Proteomes" id="UP000253570">
    <property type="component" value="Unassembled WGS sequence"/>
</dbReference>
<dbReference type="SUPFAM" id="SSF51569">
    <property type="entry name" value="Aldolase"/>
    <property type="match status" value="1"/>
</dbReference>
<sequence length="321" mass="36568">MKYNKAEAKEAAREILRGIWTAMPYAWDQNDKFDEKSNRSNMDHIINNIKVDGHYCSGNIAEFWSMPDDERMYAHEVMLDQARGKIPMIAGCHHQSVKQVVSLAKHAQDIGYDFIIVLTPYVAARDDETVYQFYEYICANVDIGIILFNVPQNCHPISAKLARRLSKLDNICGFKQADGSPASTHAIIDAVGKELVISVADEAPWLTSMTQLGLQWLVNYNPHLYQTKEWLPLNQYTKAAQEGDINKATAIAKTLQPLRELHAKWIMGYWNSGRMPIAEMKYWQELIGMKGGKTRPPVIPMSDEMKYEMKKDLIATGIIKK</sequence>
<dbReference type="PIRSF" id="PIRSF001365">
    <property type="entry name" value="DHDPS"/>
    <property type="match status" value="1"/>
</dbReference>
<dbReference type="CDD" id="cd00408">
    <property type="entry name" value="DHDPS-like"/>
    <property type="match status" value="1"/>
</dbReference>
<dbReference type="Pfam" id="PF00701">
    <property type="entry name" value="DHDPS"/>
    <property type="match status" value="1"/>
</dbReference>
<dbReference type="PANTHER" id="PTHR12128">
    <property type="entry name" value="DIHYDRODIPICOLINATE SYNTHASE"/>
    <property type="match status" value="1"/>
</dbReference>
<dbReference type="Gene3D" id="3.20.20.70">
    <property type="entry name" value="Aldolase class I"/>
    <property type="match status" value="1"/>
</dbReference>
<comment type="similarity">
    <text evidence="1 3">Belongs to the DapA family.</text>
</comment>
<protein>
    <submittedName>
        <fullName evidence="4">Dihydrodipicolinate synthase family protein</fullName>
    </submittedName>
</protein>
<accession>A0A368DQS8</accession>
<organism evidence="4 5">
    <name type="scientific">PS1 clade bacterium</name>
    <dbReference type="NCBI Taxonomy" id="2175152"/>
    <lineage>
        <taxon>Bacteria</taxon>
        <taxon>Pseudomonadati</taxon>
        <taxon>Pseudomonadota</taxon>
        <taxon>Alphaproteobacteria</taxon>
        <taxon>PS1 clade</taxon>
    </lineage>
</organism>
<gene>
    <name evidence="4" type="ORF">DBW71_03480</name>
</gene>
<dbReference type="PANTHER" id="PTHR12128:SF66">
    <property type="entry name" value="4-HYDROXY-2-OXOGLUTARATE ALDOLASE, MITOCHONDRIAL"/>
    <property type="match status" value="1"/>
</dbReference>
<dbReference type="InterPro" id="IPR002220">
    <property type="entry name" value="DapA-like"/>
</dbReference>
<proteinExistence type="inferred from homology"/>
<comment type="caution">
    <text evidence="4">The sequence shown here is derived from an EMBL/GenBank/DDBJ whole genome shotgun (WGS) entry which is preliminary data.</text>
</comment>
<evidence type="ECO:0000256" key="2">
    <source>
        <dbReference type="ARBA" id="ARBA00023239"/>
    </source>
</evidence>